<dbReference type="GO" id="GO:0005829">
    <property type="term" value="C:cytosol"/>
    <property type="evidence" value="ECO:0007669"/>
    <property type="project" value="TreeGrafter"/>
</dbReference>
<dbReference type="VEuPathDB" id="FungiDB:MGL_3427"/>
<dbReference type="PROSITE" id="PS00108">
    <property type="entry name" value="PROTEIN_KINASE_ST"/>
    <property type="match status" value="1"/>
</dbReference>
<dbReference type="GO" id="GO:0005524">
    <property type="term" value="F:ATP binding"/>
    <property type="evidence" value="ECO:0007669"/>
    <property type="project" value="UniProtKB-KW"/>
</dbReference>
<name>A8Q975_MALGO</name>
<dbReference type="KEGG" id="mgl:MGL_3427"/>
<dbReference type="PROSITE" id="PS50011">
    <property type="entry name" value="PROTEIN_KINASE_DOM"/>
    <property type="match status" value="1"/>
</dbReference>
<accession>A8Q975</accession>
<keyword evidence="4" id="KW-0547">Nucleotide-binding</keyword>
<dbReference type="InterPro" id="IPR008271">
    <property type="entry name" value="Ser/Thr_kinase_AS"/>
</dbReference>
<dbReference type="RefSeq" id="XP_001729392.1">
    <property type="nucleotide sequence ID" value="XM_001729340.1"/>
</dbReference>
<keyword evidence="3" id="KW-0808">Transferase</keyword>
<keyword evidence="2" id="KW-0723">Serine/threonine-protein kinase</keyword>
<evidence type="ECO:0000256" key="1">
    <source>
        <dbReference type="ARBA" id="ARBA00012513"/>
    </source>
</evidence>
<dbReference type="AlphaFoldDB" id="A8Q975"/>
<sequence>MEYAPIELFAVVMSGKMGFNEINCVFRQIVDGVDYLHGLGLAHRDLKIDNCVMTSDGIVKIIDFGTATVFQVPGKSALSATGIVGSDPYLAPEVLTRQTYDARMTDIWSLAIVYMCMVLKRFPWKIPDPDADPSFKLFLLAHPELGGIEPASLLDDEDEIVDADHETSHITGEMSPKSRYGPVLETSGAEKLLRQFSDETGTAQIRTAYEAGYDISAASTSNSSSVTPVATREGTISREMPQPSHSSQSLNPYRQHTSDEGYEIPSLSSSVVYESESPSMSVAHSPPDNGAFKEKGPTDFNEDPQPRAADSIFRILPLRSRSCLSRMLMLDPSKRATIGDLLRGRRYGAPDSAISATVYAQQQQQQQVAESAEQMSPDARPVDASGIKGISEQPHRLLPYGTMEPYVDEFEDDEDFGDDWLKSINTCSHWISHTNELQSSSSAFTLAPSTSSTPVPRQGSPLLTDENCFADMGFRSTDDIFDKPPIRPPPNHMHVSQHSVQEPKRRLFPRRE</sequence>
<dbReference type="Proteomes" id="UP000008837">
    <property type="component" value="Unassembled WGS sequence"/>
</dbReference>
<evidence type="ECO:0000313" key="12">
    <source>
        <dbReference type="Proteomes" id="UP000008837"/>
    </source>
</evidence>
<feature type="region of interest" description="Disordered" evidence="9">
    <location>
        <begin position="479"/>
        <end position="512"/>
    </location>
</feature>
<dbReference type="OMA" id="NEINCVF"/>
<comment type="catalytic activity">
    <reaction evidence="7">
        <text>L-threonyl-[protein] + ATP = O-phospho-L-threonyl-[protein] + ADP + H(+)</text>
        <dbReference type="Rhea" id="RHEA:46608"/>
        <dbReference type="Rhea" id="RHEA-COMP:11060"/>
        <dbReference type="Rhea" id="RHEA-COMP:11605"/>
        <dbReference type="ChEBI" id="CHEBI:15378"/>
        <dbReference type="ChEBI" id="CHEBI:30013"/>
        <dbReference type="ChEBI" id="CHEBI:30616"/>
        <dbReference type="ChEBI" id="CHEBI:61977"/>
        <dbReference type="ChEBI" id="CHEBI:456216"/>
        <dbReference type="EC" id="2.7.11.1"/>
    </reaction>
</comment>
<reference evidence="11 12" key="1">
    <citation type="journal article" date="2007" name="Proc. Natl. Acad. Sci. U.S.A.">
        <title>Dandruff-associated Malassezia genomes reveal convergent and divergent virulence traits shared with plant and human fungal pathogens.</title>
        <authorList>
            <person name="Xu J."/>
            <person name="Saunders C.W."/>
            <person name="Hu P."/>
            <person name="Grant R.A."/>
            <person name="Boekhout T."/>
            <person name="Kuramae E.E."/>
            <person name="Kronstad J.W."/>
            <person name="Deangelis Y.M."/>
            <person name="Reeder N.L."/>
            <person name="Johnstone K.R."/>
            <person name="Leland M."/>
            <person name="Fieno A.M."/>
            <person name="Begley W.M."/>
            <person name="Sun Y."/>
            <person name="Lacey M.P."/>
            <person name="Chaudhary T."/>
            <person name="Keough T."/>
            <person name="Chu L."/>
            <person name="Sears R."/>
            <person name="Yuan B."/>
            <person name="Dawson T.L.Jr."/>
        </authorList>
    </citation>
    <scope>NUCLEOTIDE SEQUENCE [LARGE SCALE GENOMIC DNA]</scope>
    <source>
        <strain evidence="12">ATCC MYA-4612 / CBS 7966</strain>
    </source>
</reference>
<protein>
    <recommendedName>
        <fullName evidence="1">non-specific serine/threonine protein kinase</fullName>
        <ecNumber evidence="1">2.7.11.1</ecNumber>
    </recommendedName>
</protein>
<dbReference type="Gene3D" id="1.10.510.10">
    <property type="entry name" value="Transferase(Phosphotransferase) domain 1"/>
    <property type="match status" value="1"/>
</dbReference>
<evidence type="ECO:0000256" key="3">
    <source>
        <dbReference type="ARBA" id="ARBA00022679"/>
    </source>
</evidence>
<keyword evidence="6" id="KW-0067">ATP-binding</keyword>
<dbReference type="Pfam" id="PF00069">
    <property type="entry name" value="Pkinase"/>
    <property type="match status" value="1"/>
</dbReference>
<dbReference type="InParanoid" id="A8Q975"/>
<comment type="catalytic activity">
    <reaction evidence="8">
        <text>L-seryl-[protein] + ATP = O-phospho-L-seryl-[protein] + ADP + H(+)</text>
        <dbReference type="Rhea" id="RHEA:17989"/>
        <dbReference type="Rhea" id="RHEA-COMP:9863"/>
        <dbReference type="Rhea" id="RHEA-COMP:11604"/>
        <dbReference type="ChEBI" id="CHEBI:15378"/>
        <dbReference type="ChEBI" id="CHEBI:29999"/>
        <dbReference type="ChEBI" id="CHEBI:30616"/>
        <dbReference type="ChEBI" id="CHEBI:83421"/>
        <dbReference type="ChEBI" id="CHEBI:456216"/>
        <dbReference type="EC" id="2.7.11.1"/>
    </reaction>
</comment>
<dbReference type="SUPFAM" id="SSF56112">
    <property type="entry name" value="Protein kinase-like (PK-like)"/>
    <property type="match status" value="1"/>
</dbReference>
<dbReference type="GeneID" id="5853699"/>
<dbReference type="EC" id="2.7.11.1" evidence="1"/>
<feature type="region of interest" description="Disordered" evidence="9">
    <location>
        <begin position="218"/>
        <end position="306"/>
    </location>
</feature>
<evidence type="ECO:0000256" key="9">
    <source>
        <dbReference type="SAM" id="MobiDB-lite"/>
    </source>
</evidence>
<feature type="domain" description="Protein kinase" evidence="10">
    <location>
        <begin position="1"/>
        <end position="354"/>
    </location>
</feature>
<feature type="compositionally biased region" description="Basic and acidic residues" evidence="9">
    <location>
        <begin position="501"/>
        <end position="512"/>
    </location>
</feature>
<proteinExistence type="predicted"/>
<feature type="compositionally biased region" description="Polar residues" evidence="9">
    <location>
        <begin position="243"/>
        <end position="255"/>
    </location>
</feature>
<dbReference type="GO" id="GO:0004674">
    <property type="term" value="F:protein serine/threonine kinase activity"/>
    <property type="evidence" value="ECO:0007669"/>
    <property type="project" value="UniProtKB-KW"/>
</dbReference>
<evidence type="ECO:0000256" key="6">
    <source>
        <dbReference type="ARBA" id="ARBA00022840"/>
    </source>
</evidence>
<evidence type="ECO:0000313" key="11">
    <source>
        <dbReference type="EMBL" id="EDP42178.1"/>
    </source>
</evidence>
<evidence type="ECO:0000256" key="8">
    <source>
        <dbReference type="ARBA" id="ARBA00048679"/>
    </source>
</evidence>
<organism evidence="11 12">
    <name type="scientific">Malassezia globosa (strain ATCC MYA-4612 / CBS 7966)</name>
    <name type="common">Dandruff-associated fungus</name>
    <dbReference type="NCBI Taxonomy" id="425265"/>
    <lineage>
        <taxon>Eukaryota</taxon>
        <taxon>Fungi</taxon>
        <taxon>Dikarya</taxon>
        <taxon>Basidiomycota</taxon>
        <taxon>Ustilaginomycotina</taxon>
        <taxon>Malasseziomycetes</taxon>
        <taxon>Malasseziales</taxon>
        <taxon>Malasseziaceae</taxon>
        <taxon>Malassezia</taxon>
    </lineage>
</organism>
<dbReference type="OrthoDB" id="6513151at2759"/>
<evidence type="ECO:0000259" key="10">
    <source>
        <dbReference type="PROSITE" id="PS50011"/>
    </source>
</evidence>
<keyword evidence="12" id="KW-1185">Reference proteome</keyword>
<gene>
    <name evidence="11" type="ORF">MGL_3427</name>
</gene>
<evidence type="ECO:0000256" key="5">
    <source>
        <dbReference type="ARBA" id="ARBA00022777"/>
    </source>
</evidence>
<evidence type="ECO:0000256" key="4">
    <source>
        <dbReference type="ARBA" id="ARBA00022741"/>
    </source>
</evidence>
<dbReference type="SMART" id="SM00220">
    <property type="entry name" value="S_TKc"/>
    <property type="match status" value="1"/>
</dbReference>
<evidence type="ECO:0000256" key="7">
    <source>
        <dbReference type="ARBA" id="ARBA00047899"/>
    </source>
</evidence>
<comment type="caution">
    <text evidence="11">The sequence shown here is derived from an EMBL/GenBank/DDBJ whole genome shotgun (WGS) entry which is preliminary data.</text>
</comment>
<evidence type="ECO:0000256" key="2">
    <source>
        <dbReference type="ARBA" id="ARBA00022527"/>
    </source>
</evidence>
<dbReference type="InterPro" id="IPR000719">
    <property type="entry name" value="Prot_kinase_dom"/>
</dbReference>
<dbReference type="STRING" id="425265.A8Q975"/>
<dbReference type="InterPro" id="IPR011009">
    <property type="entry name" value="Kinase-like_dom_sf"/>
</dbReference>
<feature type="compositionally biased region" description="Low complexity" evidence="9">
    <location>
        <begin position="265"/>
        <end position="282"/>
    </location>
</feature>
<dbReference type="EMBL" id="AAYY01000013">
    <property type="protein sequence ID" value="EDP42178.1"/>
    <property type="molecule type" value="Genomic_DNA"/>
</dbReference>
<dbReference type="PANTHER" id="PTHR24343:SF137">
    <property type="entry name" value="SERINE_THREONINE-PROTEIN KINASE HRK1"/>
    <property type="match status" value="1"/>
</dbReference>
<dbReference type="PANTHER" id="PTHR24343">
    <property type="entry name" value="SERINE/THREONINE KINASE"/>
    <property type="match status" value="1"/>
</dbReference>
<feature type="compositionally biased region" description="Low complexity" evidence="9">
    <location>
        <begin position="218"/>
        <end position="231"/>
    </location>
</feature>
<keyword evidence="5" id="KW-0418">Kinase</keyword>